<feature type="domain" description="DUF3857" evidence="1">
    <location>
        <begin position="68"/>
        <end position="223"/>
    </location>
</feature>
<dbReference type="Pfam" id="PF12969">
    <property type="entry name" value="DUF3857"/>
    <property type="match status" value="1"/>
</dbReference>
<keyword evidence="3" id="KW-1185">Reference proteome</keyword>
<proteinExistence type="predicted"/>
<protein>
    <submittedName>
        <fullName evidence="2">Uncharacterized protein DUF3857</fullName>
    </submittedName>
</protein>
<dbReference type="Proteomes" id="UP000294498">
    <property type="component" value="Unassembled WGS sequence"/>
</dbReference>
<sequence length="641" mass="74060">MRKASVLILLLVRSLVTLGQKDIPAYGKIDKDDLTMTTCDFDPEADAVVLIKTGETTFVLNGQPYLQTAYRFRIKILKDKGVEHANIKIHYYSKDRWDEIDNISGETYNLDAAGNIVKSKLDKANIYNKALDKTYSEIAFTLPDVKKGSVIEYKYLKVSKDFGDIDNWYFQYEDMPVRYGQFFISIPYALVFTYHVHRTLPMEEKDETYQEAQKTFTMKNIPALRDEPYMSAPRDYLQNIDFQLSAIREPGEPDHSYRTTWNQLCTELLDDEDFGGQLHKNVPHTKDLDLQLSLLKDSLSRMGAVYDYVKKNMDWNGDMRLYSDGIKSAWDKKTGSTADVNLLLVNLLRDAGLDAHPLLVSTRDHGHTNPYYPLLAQFNETMAYVRIGDENYVMDATDKYTPFWMIPEEVQYTRGMLVDKDAPQWITMVHDQDRYKTIVVLSGDVDSTNKFSGTATISSFGYSRSDRCATLKKGMDHFKDTYFTKAYSSLHVDSLTVEDRDNDSLPLKQTVDFSSELSSSGQYTFLSPNLFLGLEKNPFVAEHRFTDVDFGARRYFMIVGSVSIPDGYTFETLPKNMRMIMQDTSIVMERLMQADGSHINYRISLEFKRPVYFTEEYDDFREFYKKLFATLNEQVVIRKNS</sequence>
<gene>
    <name evidence="2" type="ORF">EDB95_2730</name>
</gene>
<dbReference type="Gene3D" id="3.10.620.30">
    <property type="match status" value="1"/>
</dbReference>
<evidence type="ECO:0000259" key="1">
    <source>
        <dbReference type="Pfam" id="PF12969"/>
    </source>
</evidence>
<accession>A0A4R8DUU5</accession>
<comment type="caution">
    <text evidence="2">The sequence shown here is derived from an EMBL/GenBank/DDBJ whole genome shotgun (WGS) entry which is preliminary data.</text>
</comment>
<evidence type="ECO:0000313" key="2">
    <source>
        <dbReference type="EMBL" id="TDX01688.1"/>
    </source>
</evidence>
<reference evidence="2 3" key="1">
    <citation type="submission" date="2019-03" db="EMBL/GenBank/DDBJ databases">
        <title>Genomic Encyclopedia of Type Strains, Phase IV (KMG-IV): sequencing the most valuable type-strain genomes for metagenomic binning, comparative biology and taxonomic classification.</title>
        <authorList>
            <person name="Goeker M."/>
        </authorList>
    </citation>
    <scope>NUCLEOTIDE SEQUENCE [LARGE SCALE GENOMIC DNA]</scope>
    <source>
        <strain evidence="2 3">DSM 100059</strain>
    </source>
</reference>
<organism evidence="2 3">
    <name type="scientific">Dinghuibacter silviterrae</name>
    <dbReference type="NCBI Taxonomy" id="1539049"/>
    <lineage>
        <taxon>Bacteria</taxon>
        <taxon>Pseudomonadati</taxon>
        <taxon>Bacteroidota</taxon>
        <taxon>Chitinophagia</taxon>
        <taxon>Chitinophagales</taxon>
        <taxon>Chitinophagaceae</taxon>
        <taxon>Dinghuibacter</taxon>
    </lineage>
</organism>
<dbReference type="RefSeq" id="WP_162852588.1">
    <property type="nucleotide sequence ID" value="NZ_SODV01000001.1"/>
</dbReference>
<dbReference type="EMBL" id="SODV01000001">
    <property type="protein sequence ID" value="TDX01688.1"/>
    <property type="molecule type" value="Genomic_DNA"/>
</dbReference>
<dbReference type="AlphaFoldDB" id="A0A4R8DUU5"/>
<evidence type="ECO:0000313" key="3">
    <source>
        <dbReference type="Proteomes" id="UP000294498"/>
    </source>
</evidence>
<dbReference type="Gene3D" id="2.60.120.1130">
    <property type="match status" value="1"/>
</dbReference>
<dbReference type="Gene3D" id="2.60.40.3140">
    <property type="match status" value="1"/>
</dbReference>
<name>A0A4R8DUU5_9BACT</name>
<dbReference type="InterPro" id="IPR024618">
    <property type="entry name" value="DUF3857"/>
</dbReference>